<gene>
    <name evidence="2" type="ORF">IPV69_20230</name>
</gene>
<dbReference type="RefSeq" id="WP_206291537.1">
    <property type="nucleotide sequence ID" value="NZ_CP063458.1"/>
</dbReference>
<keyword evidence="1" id="KW-0812">Transmembrane</keyword>
<feature type="transmembrane region" description="Helical" evidence="1">
    <location>
        <begin position="81"/>
        <end position="100"/>
    </location>
</feature>
<dbReference type="Proteomes" id="UP000593765">
    <property type="component" value="Chromosome"/>
</dbReference>
<keyword evidence="1" id="KW-0472">Membrane</keyword>
<dbReference type="KEGG" id="hbs:IPV69_20230"/>
<feature type="transmembrane region" description="Helical" evidence="1">
    <location>
        <begin position="38"/>
        <end position="60"/>
    </location>
</feature>
<feature type="transmembrane region" description="Helical" evidence="1">
    <location>
        <begin position="106"/>
        <end position="129"/>
    </location>
</feature>
<name>A0A7M2WT08_9BACT</name>
<evidence type="ECO:0000313" key="3">
    <source>
        <dbReference type="Proteomes" id="UP000593765"/>
    </source>
</evidence>
<organism evidence="2 3">
    <name type="scientific">Humisphaera borealis</name>
    <dbReference type="NCBI Taxonomy" id="2807512"/>
    <lineage>
        <taxon>Bacteria</taxon>
        <taxon>Pseudomonadati</taxon>
        <taxon>Planctomycetota</taxon>
        <taxon>Phycisphaerae</taxon>
        <taxon>Tepidisphaerales</taxon>
        <taxon>Tepidisphaeraceae</taxon>
        <taxon>Humisphaera</taxon>
    </lineage>
</organism>
<keyword evidence="3" id="KW-1185">Reference proteome</keyword>
<sequence length="137" mass="14985">MIPTRLGTPKAVPIWSRLPHNPTPYDDDWEDQPGQGPFYQWGLGVVVPLALIGYGIYAIVTQHITLSSRSPMTLQGQNATAFGIAWVSAGVFVHCHYFWGNIFNQAWFAVLGKILSACGFIGGLAFVLVRNGVLGIR</sequence>
<evidence type="ECO:0000313" key="2">
    <source>
        <dbReference type="EMBL" id="QOV88549.1"/>
    </source>
</evidence>
<dbReference type="AlphaFoldDB" id="A0A7M2WT08"/>
<evidence type="ECO:0000256" key="1">
    <source>
        <dbReference type="SAM" id="Phobius"/>
    </source>
</evidence>
<protein>
    <submittedName>
        <fullName evidence="2">Uncharacterized protein</fullName>
    </submittedName>
</protein>
<dbReference type="EMBL" id="CP063458">
    <property type="protein sequence ID" value="QOV88549.1"/>
    <property type="molecule type" value="Genomic_DNA"/>
</dbReference>
<proteinExistence type="predicted"/>
<keyword evidence="1" id="KW-1133">Transmembrane helix</keyword>
<reference evidence="2 3" key="1">
    <citation type="submission" date="2020-10" db="EMBL/GenBank/DDBJ databases">
        <title>Wide distribution of Phycisphaera-like planctomycetes from WD2101 soil group in peatlands and genome analysis of the first cultivated representative.</title>
        <authorList>
            <person name="Dedysh S.N."/>
            <person name="Beletsky A.V."/>
            <person name="Ivanova A."/>
            <person name="Kulichevskaya I.S."/>
            <person name="Suzina N.E."/>
            <person name="Philippov D.A."/>
            <person name="Rakitin A.L."/>
            <person name="Mardanov A.V."/>
            <person name="Ravin N.V."/>
        </authorList>
    </citation>
    <scope>NUCLEOTIDE SEQUENCE [LARGE SCALE GENOMIC DNA]</scope>
    <source>
        <strain evidence="2 3">M1803</strain>
    </source>
</reference>
<accession>A0A7M2WT08</accession>